<feature type="compositionally biased region" description="Basic and acidic residues" evidence="11">
    <location>
        <begin position="1605"/>
        <end position="1623"/>
    </location>
</feature>
<dbReference type="Gene3D" id="1.10.1410.10">
    <property type="match status" value="1"/>
</dbReference>
<dbReference type="InterPro" id="IPR007012">
    <property type="entry name" value="PolA_pol_cen_dom"/>
</dbReference>
<feature type="coiled-coil region" evidence="10">
    <location>
        <begin position="836"/>
        <end position="870"/>
    </location>
</feature>
<dbReference type="Proteomes" id="UP001620626">
    <property type="component" value="Unassembled WGS sequence"/>
</dbReference>
<dbReference type="Gene3D" id="3.30.70.590">
    <property type="entry name" value="Poly(A) polymerase predicted RNA binding domain"/>
    <property type="match status" value="1"/>
</dbReference>
<dbReference type="PANTHER" id="PTHR10682:SF10">
    <property type="entry name" value="POLYNUCLEOTIDE ADENYLYLTRANSFERASE"/>
    <property type="match status" value="1"/>
</dbReference>
<evidence type="ECO:0000256" key="9">
    <source>
        <dbReference type="ARBA" id="ARBA00048830"/>
    </source>
</evidence>
<comment type="caution">
    <text evidence="15">The sequence shown here is derived from an EMBL/GenBank/DDBJ whole genome shotgun (WGS) entry which is preliminary data.</text>
</comment>
<dbReference type="GO" id="GO:0005634">
    <property type="term" value="C:nucleus"/>
    <property type="evidence" value="ECO:0007669"/>
    <property type="project" value="UniProtKB-SubCell"/>
</dbReference>
<gene>
    <name evidence="15" type="ORF">niasHT_012027</name>
</gene>
<dbReference type="InterPro" id="IPR043519">
    <property type="entry name" value="NT_sf"/>
</dbReference>
<dbReference type="InterPro" id="IPR002934">
    <property type="entry name" value="Polymerase_NTP_transf_dom"/>
</dbReference>
<dbReference type="EC" id="2.7.7.19" evidence="3"/>
<dbReference type="SUPFAM" id="SSF81301">
    <property type="entry name" value="Nucleotidyltransferase"/>
    <property type="match status" value="1"/>
</dbReference>
<evidence type="ECO:0000256" key="5">
    <source>
        <dbReference type="ARBA" id="ARBA00022679"/>
    </source>
</evidence>
<evidence type="ECO:0000256" key="12">
    <source>
        <dbReference type="SAM" id="SignalP"/>
    </source>
</evidence>
<keyword evidence="6" id="KW-0547">Nucleotide-binding</keyword>
<dbReference type="GO" id="GO:0006397">
    <property type="term" value="P:mRNA processing"/>
    <property type="evidence" value="ECO:0007669"/>
    <property type="project" value="UniProtKB-KW"/>
</dbReference>
<evidence type="ECO:0000313" key="16">
    <source>
        <dbReference type="Proteomes" id="UP001620626"/>
    </source>
</evidence>
<sequence length="2375" mass="276096">MHTKAVLWIMAQLIPVDALGVEAMKNFITFFRVGDDQQQRLIGTLRVNFIVWFLRQNVDEMFHVANKRFEMTKGDTDMFIDPDNWAKMVKKVPKSRSKVTICLMYQFGVSVDNFMQFVGLNTVEWVNMLHRLKMDELINANPEINCDDDDEVEKFYQFLIDSSLIDTIVGFCLDEFLKVSDSFRHFFCHENDMLALKIAMSSKLVFASNLVQLEDEFPEVLRIDILLATTLLERCRLLLMYRSNSAQFRKTYAHWVIGWLIGELRRLRDYFHFLGPSAGLSARELATLRETVDEQCSMALDEMQSERQMCVLERLHELLMTQFGRKEMLHRLDKRLKKQAKAEECADERRRADTLDQFKRTVFSKAIVISMNQIISQNETSSEIFLAMLNFPGAKTRLLKLMGGNKEIIDELEDEHGQLKNRFYEKDVFLNDNRLSSHYHLVLAVDIEWFRAGKLGADLVVFMRWMKRMMAERGIGTALYDKMRIYVEEHIYDPLLDGNEEETKRAEKFLKKLFFYTKNLLEILPRGDEGGGGGKSFWKKWSAFVAKGGQKMMDLPKQKLEENWQWMGQLHLREFVGLMEGQGNTNLANFISVLRSADGTNAMDGLCQLFDQQTIVELFRLLHIDPNLLGCPLPPQMKIVLIEAKSEEENGSSSSSNSETEKENGKGKAKDGTFDEIGTKNGGQLATSAVETENVEQIGQEKQQQNSSDWESDEKSAKKYLEKKMAEKRQKSNEDSDKEEGQSKSELIECPPKSVPVEMLRDIDRANNNVLMRFLLAQLMEFLPADDLPFIFINGQKILLFQMYAVIWYLTELAAKLILSAAKLEPLEDDGQRNRRHILDTEVAKLSRDLAQLRNELALLKNELKSDGQQQQQQMRENETDAVEMAIFKTYKFVQHIALNKQLTENGMGWHEIIGEIADIELMLVKMDGLSEGNQWKSVPFDGQEMRVIYSQFVESYDQILETTFYFVDDLFARFTELQRFFCAFTGTVELTNAKWKLSLPIGKQNLSSLEKLFPDILHFDVPLTLTVVVSLKAFLAHKFGTDQSQHAEALHALPLSLEQAKEKVDKFIASGFEQLDNGKYGKMWHSVRRSVFKSLAEENGNSGQMLHSLCTVHVFSTFMDNEEKSLLKMVKKRGIVETERDELNKLDLAKCARSDVQQQILELQRTVHVHVRVAFLDHFFENNTFFFANFMKENRGARNRIKKMFGPNFEHFKKLVKKHRTALIDPQMFHIDKLLPLYLDALFGADIGTLVVGKLSVFIAVLVRWMDAELLSNHSNMTVGLRQVGNMVWKPRTKPYFEDMFDELIDDDFDELERKSYLLKELIKGLLQFVDQKRHERDLGKLDMRSSSKSDTRKGRKKNNLMIRIGKNVIGPIKESNLAIEWQQMEAEALARAAERRKGAETEEEQEEQQMISWLHHAQWDTIVELLENEWVREQLKIGFILNDEAKERLTYLVSFEMANEIVAFLNLATEKEKKVKIKEMKKKYGKNKEEKEKKDEKEQNEQKKLADKNMREMIREEEKMKELKVRREQMQREKQKKKAEERERERERREKETSAKKEREENEEESSREREEKEMKESKEEEKEGKEKGAAKRKEKGKKKGKTQTEEREESETGKMEREKEAEEEQSLESEMAQVELDDFRSDNFLASKYFDFLKNPSKSKKQMLDIGAFINEIQHRIETIEKISKSNGMENSQRKIGGEKKNLKKLMERHKNENGGIGTLEIKQKLCGILKRIATEKDTNCGDESTVDDGGQSTVEKEIKLVQMQLHKNKMAKTIIGGGEKGENGTDIWPKMTKSDILNNLFETKRTKANSIDKFNEHIENWRNLLKQQNLDKKLSERFSGRSETERENLENLCEMHENLQQIYFQGREYKTKDEMLHQVLEENGYGRKETPKDLMEGIERTILKWSNGDARLIVTGSHLLDTQTPGSDIDTICIMPQKLSYLEEKNKFFGNYIFNCHLNDGNLVERKCGDDSLFCQFCKNPKLEEITKISSAYIQMLQLKMSGVKFDISLVLIPGMEYLPDEPLDSDDIEWMMEVLANQQRPQRAMLRTLSSYLANKEIIGLLNEKNQTKFRALSLTLKFWAKSNYIYGNVYGFFNGISLSILATKIILLYPNASVLFLFEQLLFIFTIWNWPMPVKLSDSDKPIGLFEPFSWNISQQETLTMPIITPSFLSQNCTYNINKATFKIIQKAMRKTLFELKMFRNEPNKNSLTNLFTGENFTEKYQYFVTISCIVNIHEHITQFCQFVERKIRLKIANFDEMTDQMVEFGHLKPTKEMANGQQNECPATLDLTDFTRSAPLCKIWLIGLKLNDGIKNINEENEEKINEKLSKELDAKIYKEYESEVLKGLFQHVRLKSTFVTSEQLAQWNIGK</sequence>
<name>A0ABD2KUZ7_9BILA</name>
<evidence type="ECO:0000256" key="6">
    <source>
        <dbReference type="ARBA" id="ARBA00022741"/>
    </source>
</evidence>
<feature type="compositionally biased region" description="Basic and acidic residues" evidence="11">
    <location>
        <begin position="1488"/>
        <end position="1594"/>
    </location>
</feature>
<dbReference type="Pfam" id="PF04928">
    <property type="entry name" value="PAP_central"/>
    <property type="match status" value="1"/>
</dbReference>
<dbReference type="GO" id="GO:0005524">
    <property type="term" value="F:ATP binding"/>
    <property type="evidence" value="ECO:0007669"/>
    <property type="project" value="UniProtKB-KW"/>
</dbReference>
<protein>
    <recommendedName>
        <fullName evidence="3">polynucleotide adenylyltransferase</fullName>
        <ecNumber evidence="3">2.7.7.19</ecNumber>
    </recommendedName>
</protein>
<keyword evidence="8" id="KW-0539">Nucleus</keyword>
<feature type="region of interest" description="Disordered" evidence="11">
    <location>
        <begin position="645"/>
        <end position="750"/>
    </location>
</feature>
<feature type="signal peptide" evidence="12">
    <location>
        <begin position="1"/>
        <end position="18"/>
    </location>
</feature>
<feature type="compositionally biased region" description="Basic and acidic residues" evidence="11">
    <location>
        <begin position="713"/>
        <end position="747"/>
    </location>
</feature>
<feature type="compositionally biased region" description="Basic and acidic residues" evidence="11">
    <location>
        <begin position="659"/>
        <end position="673"/>
    </location>
</feature>
<comment type="catalytic activity">
    <reaction evidence="9">
        <text>RNA(n) + ATP = RNA(n)-3'-adenine ribonucleotide + diphosphate</text>
        <dbReference type="Rhea" id="RHEA:11332"/>
        <dbReference type="Rhea" id="RHEA-COMP:14527"/>
        <dbReference type="Rhea" id="RHEA-COMP:17347"/>
        <dbReference type="ChEBI" id="CHEBI:30616"/>
        <dbReference type="ChEBI" id="CHEBI:33019"/>
        <dbReference type="ChEBI" id="CHEBI:140395"/>
        <dbReference type="ChEBI" id="CHEBI:173115"/>
        <dbReference type="EC" id="2.7.7.19"/>
    </reaction>
</comment>
<feature type="domain" description="Polymerase nucleotidyl transferase" evidence="13">
    <location>
        <begin position="1905"/>
        <end position="1947"/>
    </location>
</feature>
<keyword evidence="4" id="KW-0507">mRNA processing</keyword>
<feature type="compositionally biased region" description="Basic residues" evidence="11">
    <location>
        <begin position="1595"/>
        <end position="1604"/>
    </location>
</feature>
<keyword evidence="16" id="KW-1185">Reference proteome</keyword>
<evidence type="ECO:0000313" key="15">
    <source>
        <dbReference type="EMBL" id="KAL3106654.1"/>
    </source>
</evidence>
<proteinExistence type="inferred from homology"/>
<reference evidence="15 16" key="1">
    <citation type="submission" date="2024-10" db="EMBL/GenBank/DDBJ databases">
        <authorList>
            <person name="Kim D."/>
        </authorList>
    </citation>
    <scope>NUCLEOTIDE SEQUENCE [LARGE SCALE GENOMIC DNA]</scope>
    <source>
        <strain evidence="15">BH-2024</strain>
    </source>
</reference>
<comment type="similarity">
    <text evidence="2">Belongs to the poly(A) polymerase family.</text>
</comment>
<evidence type="ECO:0000259" key="13">
    <source>
        <dbReference type="Pfam" id="PF01909"/>
    </source>
</evidence>
<dbReference type="Pfam" id="PF01909">
    <property type="entry name" value="NTP_transf_2"/>
    <property type="match status" value="1"/>
</dbReference>
<keyword evidence="5" id="KW-0808">Transferase</keyword>
<keyword evidence="10" id="KW-0175">Coiled coil</keyword>
<dbReference type="PANTHER" id="PTHR10682">
    <property type="entry name" value="POLY A POLYMERASE"/>
    <property type="match status" value="1"/>
</dbReference>
<feature type="chain" id="PRO_5044755694" description="polynucleotide adenylyltransferase" evidence="12">
    <location>
        <begin position="19"/>
        <end position="2375"/>
    </location>
</feature>
<dbReference type="EMBL" id="JBICBT010000640">
    <property type="protein sequence ID" value="KAL3106654.1"/>
    <property type="molecule type" value="Genomic_DNA"/>
</dbReference>
<evidence type="ECO:0000256" key="1">
    <source>
        <dbReference type="ARBA" id="ARBA00004123"/>
    </source>
</evidence>
<evidence type="ECO:0000256" key="2">
    <source>
        <dbReference type="ARBA" id="ARBA00010912"/>
    </source>
</evidence>
<dbReference type="GO" id="GO:1990817">
    <property type="term" value="F:poly(A) RNA polymerase activity"/>
    <property type="evidence" value="ECO:0007669"/>
    <property type="project" value="UniProtKB-EC"/>
</dbReference>
<evidence type="ECO:0000256" key="4">
    <source>
        <dbReference type="ARBA" id="ARBA00022664"/>
    </source>
</evidence>
<evidence type="ECO:0000256" key="3">
    <source>
        <dbReference type="ARBA" id="ARBA00012388"/>
    </source>
</evidence>
<evidence type="ECO:0000256" key="8">
    <source>
        <dbReference type="ARBA" id="ARBA00023242"/>
    </source>
</evidence>
<keyword evidence="12" id="KW-0732">Signal</keyword>
<evidence type="ECO:0000256" key="10">
    <source>
        <dbReference type="SAM" id="Coils"/>
    </source>
</evidence>
<dbReference type="SUPFAM" id="SSF81631">
    <property type="entry name" value="PAP/OAS1 substrate-binding domain"/>
    <property type="match status" value="1"/>
</dbReference>
<evidence type="ECO:0000256" key="11">
    <source>
        <dbReference type="SAM" id="MobiDB-lite"/>
    </source>
</evidence>
<accession>A0ABD2KUZ7</accession>
<evidence type="ECO:0000256" key="7">
    <source>
        <dbReference type="ARBA" id="ARBA00022840"/>
    </source>
</evidence>
<evidence type="ECO:0000259" key="14">
    <source>
        <dbReference type="Pfam" id="PF04928"/>
    </source>
</evidence>
<keyword evidence="7" id="KW-0067">ATP-binding</keyword>
<dbReference type="Gene3D" id="3.30.460.10">
    <property type="entry name" value="Beta Polymerase, domain 2"/>
    <property type="match status" value="1"/>
</dbReference>
<comment type="subcellular location">
    <subcellularLocation>
        <location evidence="1">Nucleus</location>
    </subcellularLocation>
</comment>
<feature type="region of interest" description="Disordered" evidence="11">
    <location>
        <begin position="1485"/>
        <end position="1633"/>
    </location>
</feature>
<feature type="domain" description="Poly(A) polymerase central" evidence="14">
    <location>
        <begin position="2075"/>
        <end position="2200"/>
    </location>
</feature>
<organism evidence="15 16">
    <name type="scientific">Heterodera trifolii</name>
    <dbReference type="NCBI Taxonomy" id="157864"/>
    <lineage>
        <taxon>Eukaryota</taxon>
        <taxon>Metazoa</taxon>
        <taxon>Ecdysozoa</taxon>
        <taxon>Nematoda</taxon>
        <taxon>Chromadorea</taxon>
        <taxon>Rhabditida</taxon>
        <taxon>Tylenchina</taxon>
        <taxon>Tylenchomorpha</taxon>
        <taxon>Tylenchoidea</taxon>
        <taxon>Heteroderidae</taxon>
        <taxon>Heteroderinae</taxon>
        <taxon>Heterodera</taxon>
    </lineage>
</organism>
<feature type="compositionally biased region" description="Polar residues" evidence="11">
    <location>
        <begin position="682"/>
        <end position="709"/>
    </location>
</feature>